<dbReference type="Proteomes" id="UP000775213">
    <property type="component" value="Unassembled WGS sequence"/>
</dbReference>
<gene>
    <name evidence="2" type="ORF">IEQ34_003728</name>
</gene>
<accession>A0AAV7HGF8</accession>
<organism evidence="2 3">
    <name type="scientific">Dendrobium chrysotoxum</name>
    <name type="common">Orchid</name>
    <dbReference type="NCBI Taxonomy" id="161865"/>
    <lineage>
        <taxon>Eukaryota</taxon>
        <taxon>Viridiplantae</taxon>
        <taxon>Streptophyta</taxon>
        <taxon>Embryophyta</taxon>
        <taxon>Tracheophyta</taxon>
        <taxon>Spermatophyta</taxon>
        <taxon>Magnoliopsida</taxon>
        <taxon>Liliopsida</taxon>
        <taxon>Asparagales</taxon>
        <taxon>Orchidaceae</taxon>
        <taxon>Epidendroideae</taxon>
        <taxon>Malaxideae</taxon>
        <taxon>Dendrobiinae</taxon>
        <taxon>Dendrobium</taxon>
    </lineage>
</organism>
<dbReference type="AlphaFoldDB" id="A0AAV7HGF8"/>
<evidence type="ECO:0000256" key="1">
    <source>
        <dbReference type="SAM" id="MobiDB-lite"/>
    </source>
</evidence>
<reference evidence="2 3" key="1">
    <citation type="journal article" date="2021" name="Hortic Res">
        <title>Chromosome-scale assembly of the Dendrobium chrysotoxum genome enhances the understanding of orchid evolution.</title>
        <authorList>
            <person name="Zhang Y."/>
            <person name="Zhang G.Q."/>
            <person name="Zhang D."/>
            <person name="Liu X.D."/>
            <person name="Xu X.Y."/>
            <person name="Sun W.H."/>
            <person name="Yu X."/>
            <person name="Zhu X."/>
            <person name="Wang Z.W."/>
            <person name="Zhao X."/>
            <person name="Zhong W.Y."/>
            <person name="Chen H."/>
            <person name="Yin W.L."/>
            <person name="Huang T."/>
            <person name="Niu S.C."/>
            <person name="Liu Z.J."/>
        </authorList>
    </citation>
    <scope>NUCLEOTIDE SEQUENCE [LARGE SCALE GENOMIC DNA]</scope>
    <source>
        <strain evidence="2">Lindl</strain>
    </source>
</reference>
<feature type="compositionally biased region" description="Basic and acidic residues" evidence="1">
    <location>
        <begin position="94"/>
        <end position="129"/>
    </location>
</feature>
<dbReference type="InterPro" id="IPR039622">
    <property type="entry name" value="MBD10/11"/>
</dbReference>
<dbReference type="PANTHER" id="PTHR33729">
    <property type="entry name" value="METHYL-CPG BINDING DOMAIN CONTAINING PROTEIN, EXPRESSED"/>
    <property type="match status" value="1"/>
</dbReference>
<name>A0AAV7HGF8_DENCH</name>
<feature type="compositionally biased region" description="Basic and acidic residues" evidence="1">
    <location>
        <begin position="26"/>
        <end position="48"/>
    </location>
</feature>
<feature type="compositionally biased region" description="Basic residues" evidence="1">
    <location>
        <begin position="49"/>
        <end position="62"/>
    </location>
</feature>
<keyword evidence="3" id="KW-1185">Reference proteome</keyword>
<comment type="caution">
    <text evidence="2">The sequence shown here is derived from an EMBL/GenBank/DDBJ whole genome shotgun (WGS) entry which is preliminary data.</text>
</comment>
<proteinExistence type="predicted"/>
<dbReference type="PANTHER" id="PTHR33729:SF6">
    <property type="entry name" value="METHYL-CPG-BINDING DOMAIN-CONTAINING PROTEIN 11"/>
    <property type="match status" value="1"/>
</dbReference>
<evidence type="ECO:0000313" key="2">
    <source>
        <dbReference type="EMBL" id="KAH0466490.1"/>
    </source>
</evidence>
<protein>
    <submittedName>
        <fullName evidence="2">Uncharacterized protein</fullName>
    </submittedName>
</protein>
<feature type="region of interest" description="Disordered" evidence="1">
    <location>
        <begin position="1"/>
        <end position="129"/>
    </location>
</feature>
<feature type="compositionally biased region" description="Acidic residues" evidence="1">
    <location>
        <begin position="69"/>
        <end position="81"/>
    </location>
</feature>
<evidence type="ECO:0000313" key="3">
    <source>
        <dbReference type="Proteomes" id="UP000775213"/>
    </source>
</evidence>
<sequence>MGLPKETRSHPRSPSPAEFDWGYGDTPRHSIRIREKVKASESLEDDHPKTRKRKLNSSKGKMKMNSEDTKEEVDEAPESENLDTQAVESIVDAVMKDSEDVSAKEKVEADAKKLDTSTREHGGCSDERR</sequence>
<dbReference type="EMBL" id="JAGFBR010000005">
    <property type="protein sequence ID" value="KAH0466490.1"/>
    <property type="molecule type" value="Genomic_DNA"/>
</dbReference>